<evidence type="ECO:0000256" key="2">
    <source>
        <dbReference type="ARBA" id="ARBA00022737"/>
    </source>
</evidence>
<dbReference type="SUPFAM" id="SSF50978">
    <property type="entry name" value="WD40 repeat-like"/>
    <property type="match status" value="1"/>
</dbReference>
<dbReference type="PROSITE" id="PS50294">
    <property type="entry name" value="WD_REPEATS_REGION"/>
    <property type="match status" value="1"/>
</dbReference>
<evidence type="ECO:0000256" key="1">
    <source>
        <dbReference type="ARBA" id="ARBA00022574"/>
    </source>
</evidence>
<dbReference type="PANTHER" id="PTHR19854:SF1">
    <property type="entry name" value="GUANINE NUCLEOTIDE-BINDING PROTEIN SUBUNIT BETA-LIKE PROTEIN 1"/>
    <property type="match status" value="1"/>
</dbReference>
<evidence type="ECO:0008006" key="6">
    <source>
        <dbReference type="Google" id="ProtNLM"/>
    </source>
</evidence>
<feature type="repeat" description="WD" evidence="3">
    <location>
        <begin position="50"/>
        <end position="91"/>
    </location>
</feature>
<dbReference type="PROSITE" id="PS50082">
    <property type="entry name" value="WD_REPEATS_2"/>
    <property type="match status" value="1"/>
</dbReference>
<dbReference type="PANTHER" id="PTHR19854">
    <property type="entry name" value="TRANSDUCIN BETA-LIKE 3"/>
    <property type="match status" value="1"/>
</dbReference>
<evidence type="ECO:0000313" key="5">
    <source>
        <dbReference type="Proteomes" id="UP000652761"/>
    </source>
</evidence>
<dbReference type="Gene3D" id="2.130.10.10">
    <property type="entry name" value="YVTN repeat-like/Quinoprotein amine dehydrogenase"/>
    <property type="match status" value="2"/>
</dbReference>
<organism evidence="4 5">
    <name type="scientific">Colocasia esculenta</name>
    <name type="common">Wild taro</name>
    <name type="synonym">Arum esculentum</name>
    <dbReference type="NCBI Taxonomy" id="4460"/>
    <lineage>
        <taxon>Eukaryota</taxon>
        <taxon>Viridiplantae</taxon>
        <taxon>Streptophyta</taxon>
        <taxon>Embryophyta</taxon>
        <taxon>Tracheophyta</taxon>
        <taxon>Spermatophyta</taxon>
        <taxon>Magnoliopsida</taxon>
        <taxon>Liliopsida</taxon>
        <taxon>Araceae</taxon>
        <taxon>Aroideae</taxon>
        <taxon>Colocasieae</taxon>
        <taxon>Colocasia</taxon>
    </lineage>
</organism>
<dbReference type="AlphaFoldDB" id="A0A843VM27"/>
<dbReference type="InterPro" id="IPR015943">
    <property type="entry name" value="WD40/YVTN_repeat-like_dom_sf"/>
</dbReference>
<dbReference type="EMBL" id="NMUH01001875">
    <property type="protein sequence ID" value="MQL96106.1"/>
    <property type="molecule type" value="Genomic_DNA"/>
</dbReference>
<keyword evidence="5" id="KW-1185">Reference proteome</keyword>
<accession>A0A843VM27</accession>
<comment type="caution">
    <text evidence="4">The sequence shown here is derived from an EMBL/GenBank/DDBJ whole genome shotgun (WGS) entry which is preliminary data.</text>
</comment>
<protein>
    <recommendedName>
        <fullName evidence="6">Protein DECREASED SIZE EXCLUSION LIMIT 1</fullName>
    </recommendedName>
</protein>
<dbReference type="OrthoDB" id="7668193at2759"/>
<gene>
    <name evidence="4" type="ORF">Taro_028776</name>
</gene>
<proteinExistence type="predicted"/>
<reference evidence="4" key="1">
    <citation type="submission" date="2017-07" db="EMBL/GenBank/DDBJ databases">
        <title>Taro Niue Genome Assembly and Annotation.</title>
        <authorList>
            <person name="Atibalentja N."/>
            <person name="Keating K."/>
            <person name="Fields C.J."/>
        </authorList>
    </citation>
    <scope>NUCLEOTIDE SEQUENCE</scope>
    <source>
        <strain evidence="4">Niue_2</strain>
        <tissue evidence="4">Leaf</tissue>
    </source>
</reference>
<dbReference type="InterPro" id="IPR001680">
    <property type="entry name" value="WD40_rpt"/>
</dbReference>
<evidence type="ECO:0000313" key="4">
    <source>
        <dbReference type="EMBL" id="MQL96106.1"/>
    </source>
</evidence>
<keyword evidence="1 3" id="KW-0853">WD repeat</keyword>
<keyword evidence="2" id="KW-0677">Repeat</keyword>
<dbReference type="Proteomes" id="UP000652761">
    <property type="component" value="Unassembled WGS sequence"/>
</dbReference>
<dbReference type="Pfam" id="PF00400">
    <property type="entry name" value="WD40"/>
    <property type="match status" value="1"/>
</dbReference>
<dbReference type="SMART" id="SM00320">
    <property type="entry name" value="WD40"/>
    <property type="match status" value="3"/>
</dbReference>
<dbReference type="InterPro" id="IPR036322">
    <property type="entry name" value="WD40_repeat_dom_sf"/>
</dbReference>
<sequence>MLLPPSFVVWASSPRGRICSTRRGRAGLLCCDEAMSTGSRRPPPDPVAVLRGHRASVMDVCFHHSRPLLFTGAADGELRVWDAVQHRALSSTWEETGLANVGLSKKAACQGSATEGPKLLALAGEDSSRVEIWDLNAAERLVCLPPENNKISEGCSTKGRGMCMAVQAFFPNESQEGLNVLAGYEDGSMLWWDVRNPALPLSSVKFHTEAVLSIRIDGACDGGISGSADNKIVLFTLDKLMGTCFIKKEIPLDRPGIAGTAVRQDNKIAATAGWDHRIRIYNYRKGNALAILKYHSATYHFRQTVSYWLLLRRTPQWHCGNCTLRGHKIRMRLDDHLIEIIKDVAKCFN</sequence>
<evidence type="ECO:0000256" key="3">
    <source>
        <dbReference type="PROSITE-ProRule" id="PRU00221"/>
    </source>
</evidence>
<name>A0A843VM27_COLES</name>